<dbReference type="EMBL" id="AJSX01000036">
    <property type="protein sequence ID" value="EIJ68553.1"/>
    <property type="molecule type" value="Genomic_DNA"/>
</dbReference>
<dbReference type="OrthoDB" id="21421at2"/>
<dbReference type="InterPro" id="IPR032710">
    <property type="entry name" value="NTF2-like_dom_sf"/>
</dbReference>
<dbReference type="Pfam" id="PF02810">
    <property type="entry name" value="SEC-C"/>
    <property type="match status" value="2"/>
</dbReference>
<dbReference type="InterPro" id="IPR004027">
    <property type="entry name" value="SEC_C_motif"/>
</dbReference>
<evidence type="ECO:0000259" key="3">
    <source>
        <dbReference type="Pfam" id="PF17775"/>
    </source>
</evidence>
<organism evidence="4 5">
    <name type="scientific">Pasteurella bettyae CCUG 2042</name>
    <dbReference type="NCBI Taxonomy" id="1095749"/>
    <lineage>
        <taxon>Bacteria</taxon>
        <taxon>Pseudomonadati</taxon>
        <taxon>Pseudomonadota</taxon>
        <taxon>Gammaproteobacteria</taxon>
        <taxon>Pasteurellales</taxon>
        <taxon>Pasteurellaceae</taxon>
        <taxon>Pasteurella</taxon>
    </lineage>
</organism>
<dbReference type="PANTHER" id="PTHR33747:SF1">
    <property type="entry name" value="ADENYLATE CYCLASE-ASSOCIATED CAP C-TERMINAL DOMAIN-CONTAINING PROTEIN"/>
    <property type="match status" value="1"/>
</dbReference>
<dbReference type="NCBIfam" id="NF002486">
    <property type="entry name" value="PRK01752.1"/>
    <property type="match status" value="1"/>
</dbReference>
<dbReference type="Gene3D" id="3.10.450.50">
    <property type="match status" value="1"/>
</dbReference>
<dbReference type="PANTHER" id="PTHR33747">
    <property type="entry name" value="UPF0225 PROTEIN SCO1677"/>
    <property type="match status" value="1"/>
</dbReference>
<sequence length="161" mass="18091">MKNLTALFTQACPCQSGKPYEDCCAPFHLLKAFPENAEQLMRSRYSAYVLQLISYVVETTVPNQQALLDVKALQDWSEKTDWVGLAILAHHPKLSNIHSAVEFKAFFNTNEGEQIHHENSLFVKIDGRWYFVDPTVPLPTNKQPCICGSGKKFKACCGGLL</sequence>
<dbReference type="SUPFAM" id="SSF54427">
    <property type="entry name" value="NTF2-like"/>
    <property type="match status" value="1"/>
</dbReference>
<evidence type="ECO:0000313" key="4">
    <source>
        <dbReference type="EMBL" id="EIJ68553.1"/>
    </source>
</evidence>
<feature type="domain" description="YchJ-like middle NTF2-like" evidence="3">
    <location>
        <begin position="36"/>
        <end position="133"/>
    </location>
</feature>
<dbReference type="AlphaFoldDB" id="I3DA10"/>
<dbReference type="PATRIC" id="fig|1095749.3.peg.1525"/>
<proteinExistence type="inferred from homology"/>
<evidence type="ECO:0000256" key="2">
    <source>
        <dbReference type="HAMAP-Rule" id="MF_00612"/>
    </source>
</evidence>
<keyword evidence="5" id="KW-1185">Reference proteome</keyword>
<dbReference type="RefSeq" id="WP_005761158.1">
    <property type="nucleotide sequence ID" value="NZ_AJSX01000036.1"/>
</dbReference>
<dbReference type="NCBIfam" id="NF001213">
    <property type="entry name" value="PRK00183.1"/>
    <property type="match status" value="1"/>
</dbReference>
<dbReference type="HAMAP" id="MF_00612">
    <property type="entry name" value="UPF0225"/>
    <property type="match status" value="1"/>
</dbReference>
<evidence type="ECO:0000313" key="5">
    <source>
        <dbReference type="Proteomes" id="UP000006457"/>
    </source>
</evidence>
<protein>
    <recommendedName>
        <fullName evidence="2">UPF0225 protein HMPREF1052_1611</fullName>
    </recommendedName>
</protein>
<name>I3DA10_9PAST</name>
<comment type="similarity">
    <text evidence="1 2">Belongs to the UPF0225 family.</text>
</comment>
<dbReference type="InterPro" id="IPR048469">
    <property type="entry name" value="YchJ-like_M"/>
</dbReference>
<dbReference type="Proteomes" id="UP000006457">
    <property type="component" value="Unassembled WGS sequence"/>
</dbReference>
<dbReference type="InterPro" id="IPR023006">
    <property type="entry name" value="YchJ-like"/>
</dbReference>
<accession>I3DA10</accession>
<reference evidence="4 5" key="1">
    <citation type="submission" date="2012-03" db="EMBL/GenBank/DDBJ databases">
        <authorList>
            <person name="Harkins D.M."/>
            <person name="Madupu R."/>
            <person name="Durkin A.S."/>
            <person name="Torralba M."/>
            <person name="Methe B."/>
            <person name="Sutton G.G."/>
            <person name="Nelson K.E."/>
        </authorList>
    </citation>
    <scope>NUCLEOTIDE SEQUENCE [LARGE SCALE GENOMIC DNA]</scope>
    <source>
        <strain evidence="4 5">CCUG 2042</strain>
    </source>
</reference>
<dbReference type="Pfam" id="PF17775">
    <property type="entry name" value="YchJ_M-like"/>
    <property type="match status" value="1"/>
</dbReference>
<gene>
    <name evidence="4" type="ORF">HMPREF1052_1611</name>
</gene>
<comment type="caution">
    <text evidence="4">The sequence shown here is derived from an EMBL/GenBank/DDBJ whole genome shotgun (WGS) entry which is preliminary data.</text>
</comment>
<evidence type="ECO:0000256" key="1">
    <source>
        <dbReference type="ARBA" id="ARBA00010839"/>
    </source>
</evidence>
<dbReference type="SUPFAM" id="SSF103642">
    <property type="entry name" value="Sec-C motif"/>
    <property type="match status" value="1"/>
</dbReference>
<dbReference type="eggNOG" id="COG3012">
    <property type="taxonomic scope" value="Bacteria"/>
</dbReference>